<dbReference type="Proteomes" id="UP000199321">
    <property type="component" value="Unassembled WGS sequence"/>
</dbReference>
<protein>
    <submittedName>
        <fullName evidence="2">Uncharacterized protein</fullName>
    </submittedName>
</protein>
<dbReference type="STRING" id="227084.SAMN05421855_102263"/>
<feature type="transmembrane region" description="Helical" evidence="1">
    <location>
        <begin position="76"/>
        <end position="100"/>
    </location>
</feature>
<evidence type="ECO:0000313" key="2">
    <source>
        <dbReference type="EMBL" id="SDE69600.1"/>
    </source>
</evidence>
<evidence type="ECO:0000313" key="3">
    <source>
        <dbReference type="Proteomes" id="UP000199321"/>
    </source>
</evidence>
<organism evidence="2 3">
    <name type="scientific">Ulvibacter litoralis</name>
    <dbReference type="NCBI Taxonomy" id="227084"/>
    <lineage>
        <taxon>Bacteria</taxon>
        <taxon>Pseudomonadati</taxon>
        <taxon>Bacteroidota</taxon>
        <taxon>Flavobacteriia</taxon>
        <taxon>Flavobacteriales</taxon>
        <taxon>Flavobacteriaceae</taxon>
        <taxon>Ulvibacter</taxon>
    </lineage>
</organism>
<accession>A0A1G7F0W8</accession>
<gene>
    <name evidence="2" type="ORF">SAMN05421855_102263</name>
</gene>
<sequence>MTKTPYRALWHFYKGILPFVLVFTVLCAIIFGPFIAFALFIIAGIPVGLVVFNIVKKQEFYFYYNLGYTKWKLFKSAFVFNTFIGIPIVVILLILINFIFGDLRLI</sequence>
<keyword evidence="1" id="KW-0472">Membrane</keyword>
<dbReference type="AlphaFoldDB" id="A0A1G7F0W8"/>
<keyword evidence="3" id="KW-1185">Reference proteome</keyword>
<evidence type="ECO:0000256" key="1">
    <source>
        <dbReference type="SAM" id="Phobius"/>
    </source>
</evidence>
<reference evidence="2 3" key="1">
    <citation type="submission" date="2016-10" db="EMBL/GenBank/DDBJ databases">
        <authorList>
            <person name="de Groot N.N."/>
        </authorList>
    </citation>
    <scope>NUCLEOTIDE SEQUENCE [LARGE SCALE GENOMIC DNA]</scope>
    <source>
        <strain evidence="2 3">DSM 16195</strain>
    </source>
</reference>
<proteinExistence type="predicted"/>
<feature type="transmembrane region" description="Helical" evidence="1">
    <location>
        <begin position="37"/>
        <end position="55"/>
    </location>
</feature>
<keyword evidence="1" id="KW-1133">Transmembrane helix</keyword>
<name>A0A1G7F0W8_9FLAO</name>
<feature type="transmembrane region" description="Helical" evidence="1">
    <location>
        <begin position="12"/>
        <end position="31"/>
    </location>
</feature>
<dbReference type="RefSeq" id="WP_093142549.1">
    <property type="nucleotide sequence ID" value="NZ_BMWO01000002.1"/>
</dbReference>
<dbReference type="EMBL" id="FNBA01000002">
    <property type="protein sequence ID" value="SDE69600.1"/>
    <property type="molecule type" value="Genomic_DNA"/>
</dbReference>
<keyword evidence="1" id="KW-0812">Transmembrane</keyword>